<feature type="domain" description="VWFA" evidence="4">
    <location>
        <begin position="66"/>
        <end position="254"/>
    </location>
</feature>
<dbReference type="Proteomes" id="UP000030661">
    <property type="component" value="Unassembled WGS sequence"/>
</dbReference>
<dbReference type="eggNOG" id="COG4932">
    <property type="taxonomic scope" value="Bacteria"/>
</dbReference>
<reference evidence="5" key="1">
    <citation type="journal article" date="2015" name="PeerJ">
        <title>First genomic representation of candidate bacterial phylum KSB3 points to enhanced environmental sensing as a trigger of wastewater bulking.</title>
        <authorList>
            <person name="Sekiguchi Y."/>
            <person name="Ohashi A."/>
            <person name="Parks D.H."/>
            <person name="Yamauchi T."/>
            <person name="Tyson G.W."/>
            <person name="Hugenholtz P."/>
        </authorList>
    </citation>
    <scope>NUCLEOTIDE SEQUENCE [LARGE SCALE GENOMIC DNA]</scope>
</reference>
<organism evidence="5">
    <name type="scientific">Vecturithrix granuli</name>
    <dbReference type="NCBI Taxonomy" id="1499967"/>
    <lineage>
        <taxon>Bacteria</taxon>
        <taxon>Candidatus Moduliflexota</taxon>
        <taxon>Candidatus Vecturitrichia</taxon>
        <taxon>Candidatus Vecturitrichales</taxon>
        <taxon>Candidatus Vecturitrichaceae</taxon>
        <taxon>Candidatus Vecturithrix</taxon>
    </lineage>
</organism>
<dbReference type="SUPFAM" id="SSF49464">
    <property type="entry name" value="Carboxypeptidase regulatory domain-like"/>
    <property type="match status" value="3"/>
</dbReference>
<dbReference type="PANTHER" id="PTHR36108">
    <property type="entry name" value="COLOSSIN-B-RELATED"/>
    <property type="match status" value="1"/>
</dbReference>
<evidence type="ECO:0000256" key="2">
    <source>
        <dbReference type="ARBA" id="ARBA00022525"/>
    </source>
</evidence>
<dbReference type="SMART" id="SM00327">
    <property type="entry name" value="VWA"/>
    <property type="match status" value="1"/>
</dbReference>
<dbReference type="PROSITE" id="PS50234">
    <property type="entry name" value="VWFA"/>
    <property type="match status" value="1"/>
</dbReference>
<dbReference type="Gene3D" id="3.40.50.410">
    <property type="entry name" value="von Willebrand factor, type A domain"/>
    <property type="match status" value="1"/>
</dbReference>
<protein>
    <submittedName>
        <fullName evidence="5">Peptidase C1A, papain</fullName>
    </submittedName>
</protein>
<dbReference type="PANTHER" id="PTHR36108:SF13">
    <property type="entry name" value="COLOSSIN-B-RELATED"/>
    <property type="match status" value="1"/>
</dbReference>
<dbReference type="InterPro" id="IPR002035">
    <property type="entry name" value="VWF_A"/>
</dbReference>
<evidence type="ECO:0000313" key="5">
    <source>
        <dbReference type="EMBL" id="GAK59686.1"/>
    </source>
</evidence>
<dbReference type="InterPro" id="IPR036465">
    <property type="entry name" value="vWFA_dom_sf"/>
</dbReference>
<keyword evidence="2" id="KW-0964">Secreted</keyword>
<dbReference type="STRING" id="1499967.U27_06671"/>
<gene>
    <name evidence="5" type="ORF">U27_06671</name>
</gene>
<dbReference type="InterPro" id="IPR013784">
    <property type="entry name" value="Carb-bd-like_fold"/>
</dbReference>
<dbReference type="InterPro" id="IPR008969">
    <property type="entry name" value="CarboxyPept-like_regulatory"/>
</dbReference>
<name>A0A081C531_VECG1</name>
<keyword evidence="6" id="KW-1185">Reference proteome</keyword>
<evidence type="ECO:0000259" key="4">
    <source>
        <dbReference type="PROSITE" id="PS50234"/>
    </source>
</evidence>
<evidence type="ECO:0000256" key="1">
    <source>
        <dbReference type="ARBA" id="ARBA00007257"/>
    </source>
</evidence>
<dbReference type="SUPFAM" id="SSF49478">
    <property type="entry name" value="Cna protein B-type domain"/>
    <property type="match status" value="2"/>
</dbReference>
<dbReference type="GO" id="GO:0030246">
    <property type="term" value="F:carbohydrate binding"/>
    <property type="evidence" value="ECO:0007669"/>
    <property type="project" value="InterPro"/>
</dbReference>
<proteinExistence type="inferred from homology"/>
<comment type="similarity">
    <text evidence="1">Belongs to the serine-aspartate repeat-containing protein (SDr) family.</text>
</comment>
<dbReference type="Pfam" id="PF13620">
    <property type="entry name" value="CarboxypepD_reg"/>
    <property type="match status" value="2"/>
</dbReference>
<dbReference type="HOGENOM" id="CLU_226676_0_0_0"/>
<dbReference type="SUPFAM" id="SSF53300">
    <property type="entry name" value="vWA-like"/>
    <property type="match status" value="1"/>
</dbReference>
<dbReference type="EMBL" id="DF820470">
    <property type="protein sequence ID" value="GAK59686.1"/>
    <property type="molecule type" value="Genomic_DNA"/>
</dbReference>
<evidence type="ECO:0000256" key="3">
    <source>
        <dbReference type="ARBA" id="ARBA00022729"/>
    </source>
</evidence>
<dbReference type="SUPFAM" id="SSF49452">
    <property type="entry name" value="Starch-binding domain-like"/>
    <property type="match status" value="2"/>
</dbReference>
<evidence type="ECO:0000313" key="6">
    <source>
        <dbReference type="Proteomes" id="UP000030661"/>
    </source>
</evidence>
<keyword evidence="3" id="KW-0732">Signal</keyword>
<dbReference type="Gene3D" id="2.60.40.1120">
    <property type="entry name" value="Carboxypeptidase-like, regulatory domain"/>
    <property type="match status" value="7"/>
</dbReference>
<sequence>MYHVLHSIMLKQARWLISKFLWSLLILVSGMAISLPSGYATTSEDENVQATSSRAENAEQRAAVDTYLLIHDTSRNMRRKKRIELMQNSMRTVIESLPESTNIGLRVFGHRFSLDGPDACEDTELVIPIEYVTNNREDFETQFNLLINPPLGGGAPVGLSLEKALDDLQGTSGLKEILLYMVDLELCRDPDPLETIRSVCQVDDSHLTLIGIGLKQDLRTLEDADINRLGCVDILNLVTPEDAEMLPQKLLTRFSLEFRNAEGQRVDPRPGDKLTMQLWQRNAEGKTTIVREKIKDATIRGSSLETIGLEDGAYLLDLLYEGQSLREKKELLVTANNQTREVIHLGKLRIDVTDSEGMLLENPAEQEVKITITDADKVIRTIDHLARAEFDLLPGSRYNVLISYNVGGERHTLKYQEDIMIREGNHQHLSVPLPIGALTGTVLNMQGDPADQVKMTLTRTGAIDESQTQEQAAVTDEQGQYLFVDVQSGVYTLTFEKAGYKRESQAVTVVGGKMTRLEDIRLFHGLEIQVAGVSGTLVDEAEITLTHRPSDTHIPVIRARTTYRNAQEIVPGTYVVTVHKPGYEPSSQTIVLKEGAAALDVSFSLPYYITVHGKIVDGKEDAVPDARVAFEHRHTTLLLPEGHQGIQVKPDGVFEAKLRVTGKGEEQLHLVWTDIYQQQYLRQIRFPLPQGPQVVALDQIRLPMNFLRLTLHDVIGQGIAADTIEVFHKQSGQSGILMSPEETGVYESTALVDGDYTIRVMKKGFQEVEDTVNVADGQVKHVALTLRNYITVVGTVVDGKQNRLSDASISFGEQNSTVMSLDPIVTGKDGRFQATLLVKQAKPEPITVRWTSPATERPYDFSTTFDLSAQPMTEFSPKDLGVYQLPANFVRLQIRDVSERGLPGVQVEFISSQGDITRGVELGDGLYESLDLPDGSYHITVMKPGYKEHAGVSDIAVGQNQRDVTLDPLRLPHYATVTGVILNGNDEGVPNVEISFEGKASEQLERCRTDQHGKFSTTLLITRAGDEHWRAYWKNKEFQVTGVFPLPLQPNAPAHFGEIHLPANFVTIPVNDIRGHALSDVEIEVLQQDGAAVGGEEFLLEASAPGVYQAKNLPDGVYTLSFHKEGYERGRAVTVTVMGGQHARLAPVRLGYYVTINGHAVNGAAVPVANALVTLQQTLCRVIPSTEQSPPASEPDTRYAHPPISTDREGNFSATVLVTSPGIETLTLTWNSDYAISREINLSQGPGTQHIDVRLPINFVGIHLTDIADRPLAEASILLTRQVDTAAFPLQEKEPGTYVSGELADGEYDILIQKDRYDTRTGKVHVRAGEVKNLVFQIQHYIVIKGHVIDGKKEGISAAVVAFEELKSEHRQKVISGTDGAFETQLLVKEIGKQRGVITYNGKHGTYAKEFWFELPTEPAQIALPRETTRLPINYITIEVKSVAATGVAGASVELIHQETGQRILARDNDHGNYEGVELPDGAYTILIRKDNYQAMQLESIRVANGEHKSNILAPKFSHYITMSGVVVNGKHQGVAGAMVAMVEPKRLQECDPFTTRADGSFTLHALVTDVGSETINVVWNEIYTTTLPVKLPSVPEHLRLDPIKLPINFIAVKVQDIYGNPLTGATVSFVKKQREASVGDALFVAPQTPDLYPAQEVEHGLYESPALPDHTYLVVVRKAGYVQKKYPEIPIRSGETVEDVLASLPHLITVSGNVTNGKGEGVTGVTVQFAQKNSQRSLYQLETDDQGEFSEQLLVTHPGKETLTLSKAYEFSPVRDHFTLSYDFPLRETPGQQRIDALRLPINFIPIQVQNVAGKGIDDADITVTLLQPEDPHANDEDQIAMASTTFHPLYLGEGRYEARNLTDGTYVIAINKKGYELQERIISVRSGEVATEALFVLPHYVVVKGQVVEGRGNGIANATLEFDPQHAQLLPFHLGDDSGQNVSPGVEQEIDQPVAIATGPNGEFIARLLVKSLGQQQVRASWNHRYARQFGFPLPEEPNPNFLLDEQITLPVNFAPFRVTDVLGQGMAGVEILVSRLEPENDAPTTVLAHPSGDGYYEAQELQDGTYTVIIRKAGYQEATSNFSVQGGERLQEQTIALPHYVTVQGTIVNSKGVGVAGATVTLAGMNSRVLAPEAPILTDAEGTFSLELLVTGAGSEELQEQMEVAWTDAESAAFLPQPNTFHISHPLQLSRTPGVMNLGLLTLPANFFSVVVRDIAGRGLSGVEVTFFDEQARAFPAKESAGGLYEGQNLPNGVYIVAVHKEGYQAMQQNDVRISSVDSTRTTSTPGTTTLAPITFELPYYIQIRGKTVNGKGESLTSRIDIALAGMHSQIVSETIAFDQQGTFEASVLVHAPGREQLDVHWQGDYGQHTVSVPFLLPEIPQVVDLQRLTLPVNFIPIEVRDLLGYGVTGARVTLTHLLSGQDIPAQELGDGQYEGSNLPDGAYQIAVVKEGYKAVDNLVASVSKGVVSDTKSFRLKHYVWITGNVTNGEGEGVRDPVIEVERLRSFETSMHSDMTGRFEVQLEVQEVGMERLFLTWNNVYRTPVTFLVPEKPEKKDLGDIRLPINFLSFLATDISGSTLPDVEVTVKEVASGRTQTYHTDLNGFCQTDDLPNGMYHVLVEKAGYRREAREVQVRDGESVALRFTLAHYVLVRGAVYDVLRHPVGEAEVIFEEFTDEKEQKLRTYTDAHTGRFEQRLLVNDATFLERQKGHVVVAKGETSQVLTFKIPATPNQVINYNGLLFPINYLDGKVVDAEIKTVPIEYAEISLTPLPEQPLVATGSPTFSEKETTTQETLHLTTDSLGRFEIGNLQQGEYKILIQKEGYLPHEDFIRISGLLQEQEFTLRKQ</sequence>
<accession>A0A081C531</accession>
<dbReference type="eggNOG" id="COG2304">
    <property type="taxonomic scope" value="Bacteria"/>
</dbReference>